<name>A0A0R2XAC1_9BACT</name>
<dbReference type="Proteomes" id="UP000051557">
    <property type="component" value="Unassembled WGS sequence"/>
</dbReference>
<protein>
    <submittedName>
        <fullName evidence="1">Uncharacterized protein</fullName>
    </submittedName>
</protein>
<reference evidence="1 2" key="1">
    <citation type="submission" date="2015-10" db="EMBL/GenBank/DDBJ databases">
        <title>Metagenome-Assembled Genomes uncover a global brackish microbiome.</title>
        <authorList>
            <person name="Hugerth L.W."/>
            <person name="Larsson J."/>
            <person name="Alneberg J."/>
            <person name="Lindh M.V."/>
            <person name="Legrand C."/>
            <person name="Pinhassi J."/>
            <person name="Andersson A.F."/>
        </authorList>
    </citation>
    <scope>NUCLEOTIDE SEQUENCE [LARGE SCALE GENOMIC DNA]</scope>
    <source>
        <strain evidence="1">BACL9 MAG-120820-bin42</strain>
    </source>
</reference>
<evidence type="ECO:0000313" key="2">
    <source>
        <dbReference type="Proteomes" id="UP000051557"/>
    </source>
</evidence>
<evidence type="ECO:0000313" key="1">
    <source>
        <dbReference type="EMBL" id="KRP32950.1"/>
    </source>
</evidence>
<gene>
    <name evidence="1" type="ORF">ABS32_01925</name>
</gene>
<organism evidence="1 2">
    <name type="scientific">Verrucomicrobia subdivision 6 bacterium BACL9 MAG-120820-bin42</name>
    <dbReference type="NCBI Taxonomy" id="1655634"/>
    <lineage>
        <taxon>Bacteria</taxon>
        <taxon>Pseudomonadati</taxon>
        <taxon>Verrucomicrobiota</taxon>
        <taxon>Verrucomicrobiia</taxon>
        <taxon>Verrucomicrobiales</taxon>
        <taxon>Verrucomicrobia subdivision 6</taxon>
    </lineage>
</organism>
<accession>A0A0R2XAC1</accession>
<dbReference type="AlphaFoldDB" id="A0A0R2XAC1"/>
<dbReference type="EMBL" id="LIDM01000043">
    <property type="protein sequence ID" value="KRP32950.1"/>
    <property type="molecule type" value="Genomic_DNA"/>
</dbReference>
<proteinExistence type="predicted"/>
<sequence length="82" mass="8553">MGGELDEGVEMFHVGVDAAIGNEAKKVEALALSDLKTFLQDRVFFKGAISHGKIDSGELLVNDSASAQIQVSDLGVAHLALG</sequence>
<comment type="caution">
    <text evidence="1">The sequence shown here is derived from an EMBL/GenBank/DDBJ whole genome shotgun (WGS) entry which is preliminary data.</text>
</comment>